<protein>
    <submittedName>
        <fullName evidence="1">Uncharacterized protein</fullName>
    </submittedName>
</protein>
<dbReference type="AlphaFoldDB" id="A0A3M0HXH8"/>
<dbReference type="RefSeq" id="WP_121894743.1">
    <property type="nucleotide sequence ID" value="NZ_PENI01000042.1"/>
</dbReference>
<dbReference type="EMBL" id="PENI01000042">
    <property type="protein sequence ID" value="RMB80462.1"/>
    <property type="molecule type" value="Genomic_DNA"/>
</dbReference>
<dbReference type="Pfam" id="PF19564">
    <property type="entry name" value="DUF6086"/>
    <property type="match status" value="1"/>
</dbReference>
<evidence type="ECO:0000313" key="1">
    <source>
        <dbReference type="EMBL" id="RMB80462.1"/>
    </source>
</evidence>
<accession>A0A3M0HXH8</accession>
<sequence length="127" mass="13803">MSQYFDLGDETLWNPSNGVSRLFQHHVAVFETELGLPSGIGPMADDACQIVPDTFEVFVEALLARHRRTSHAVALALSEGFVATVLVLAERAAIEVDWARPGTAPEGGASGVGLREMTRELGRRMPR</sequence>
<dbReference type="Proteomes" id="UP000270471">
    <property type="component" value="Unassembled WGS sequence"/>
</dbReference>
<gene>
    <name evidence="1" type="ORF">CTZ28_40130</name>
</gene>
<name>A0A3M0HXH8_9ACTN</name>
<proteinExistence type="predicted"/>
<comment type="caution">
    <text evidence="1">The sequence shown here is derived from an EMBL/GenBank/DDBJ whole genome shotgun (WGS) entry which is preliminary data.</text>
</comment>
<keyword evidence="2" id="KW-1185">Reference proteome</keyword>
<dbReference type="InterPro" id="IPR045732">
    <property type="entry name" value="DUF6086"/>
</dbReference>
<reference evidence="1 2" key="1">
    <citation type="submission" date="2017-11" db="EMBL/GenBank/DDBJ databases">
        <title>Draft genome of actinobacteria isolated from guarana (Paullinia cupana (Mart.) Ducke.</title>
        <authorList>
            <person name="Siqueira K.A."/>
            <person name="Liotti R.G."/>
            <person name="Mendes T.A.O."/>
            <person name="Soares M.A."/>
        </authorList>
    </citation>
    <scope>NUCLEOTIDE SEQUENCE [LARGE SCALE GENOMIC DNA]</scope>
    <source>
        <strain evidence="1 2">193</strain>
    </source>
</reference>
<organism evidence="1 2">
    <name type="scientific">Streptomyces shenzhenensis</name>
    <dbReference type="NCBI Taxonomy" id="943815"/>
    <lineage>
        <taxon>Bacteria</taxon>
        <taxon>Bacillati</taxon>
        <taxon>Actinomycetota</taxon>
        <taxon>Actinomycetes</taxon>
        <taxon>Kitasatosporales</taxon>
        <taxon>Streptomycetaceae</taxon>
        <taxon>Streptomyces</taxon>
    </lineage>
</organism>
<dbReference type="OrthoDB" id="3475539at2"/>
<evidence type="ECO:0000313" key="2">
    <source>
        <dbReference type="Proteomes" id="UP000270471"/>
    </source>
</evidence>